<accession>A0A8R1Z1B4</accession>
<proteinExistence type="predicted"/>
<accession>A0A2A6C4H2</accession>
<reference evidence="1" key="2">
    <citation type="submission" date="2022-06" db="UniProtKB">
        <authorList>
            <consortium name="EnsemblMetazoa"/>
        </authorList>
    </citation>
    <scope>IDENTIFICATION</scope>
    <source>
        <strain evidence="1">PS312</strain>
    </source>
</reference>
<dbReference type="AlphaFoldDB" id="A0A2A6C4H2"/>
<dbReference type="EnsemblMetazoa" id="PPA40406.1">
    <property type="protein sequence ID" value="PPA40406.1"/>
    <property type="gene ID" value="WBGene00278775"/>
</dbReference>
<dbReference type="Proteomes" id="UP000005239">
    <property type="component" value="Unassembled WGS sequence"/>
</dbReference>
<reference evidence="2" key="1">
    <citation type="journal article" date="2008" name="Nat. Genet.">
        <title>The Pristionchus pacificus genome provides a unique perspective on nematode lifestyle and parasitism.</title>
        <authorList>
            <person name="Dieterich C."/>
            <person name="Clifton S.W."/>
            <person name="Schuster L.N."/>
            <person name="Chinwalla A."/>
            <person name="Delehaunty K."/>
            <person name="Dinkelacker I."/>
            <person name="Fulton L."/>
            <person name="Fulton R."/>
            <person name="Godfrey J."/>
            <person name="Minx P."/>
            <person name="Mitreva M."/>
            <person name="Roeseler W."/>
            <person name="Tian H."/>
            <person name="Witte H."/>
            <person name="Yang S.P."/>
            <person name="Wilson R.K."/>
            <person name="Sommer R.J."/>
        </authorList>
    </citation>
    <scope>NUCLEOTIDE SEQUENCE [LARGE SCALE GENOMIC DNA]</scope>
    <source>
        <strain evidence="2">PS312</strain>
    </source>
</reference>
<gene>
    <name evidence="1" type="primary">WBGene00278775</name>
</gene>
<keyword evidence="2" id="KW-1185">Reference proteome</keyword>
<organism evidence="1 2">
    <name type="scientific">Pristionchus pacificus</name>
    <name type="common">Parasitic nematode worm</name>
    <dbReference type="NCBI Taxonomy" id="54126"/>
    <lineage>
        <taxon>Eukaryota</taxon>
        <taxon>Metazoa</taxon>
        <taxon>Ecdysozoa</taxon>
        <taxon>Nematoda</taxon>
        <taxon>Chromadorea</taxon>
        <taxon>Rhabditida</taxon>
        <taxon>Rhabditina</taxon>
        <taxon>Diplogasteromorpha</taxon>
        <taxon>Diplogasteroidea</taxon>
        <taxon>Neodiplogasteridae</taxon>
        <taxon>Pristionchus</taxon>
    </lineage>
</organism>
<protein>
    <submittedName>
        <fullName evidence="1">Uncharacterized protein</fullName>
    </submittedName>
</protein>
<evidence type="ECO:0000313" key="1">
    <source>
        <dbReference type="EnsemblMetazoa" id="PPA40406.1"/>
    </source>
</evidence>
<sequence length="112" mass="12534">MLLNSLDGRLIRMKYEAFCPLSLFLLLGSSEINAFFWMEPTCDRFEKPNDIQVCTDELNDPPTHLSPSISGSILSFSILFHATIAAAACFLYPTYGLRASFSYEKSIPTLSN</sequence>
<evidence type="ECO:0000313" key="2">
    <source>
        <dbReference type="Proteomes" id="UP000005239"/>
    </source>
</evidence>
<name>A0A2A6C4H2_PRIPA</name>